<keyword evidence="4" id="KW-1133">Transmembrane helix</keyword>
<dbReference type="InterPro" id="IPR050465">
    <property type="entry name" value="UPF0194_transport"/>
</dbReference>
<reference evidence="6" key="1">
    <citation type="journal article" date="2019" name="Int. J. Syst. Evol. Microbiol.">
        <title>The Global Catalogue of Microorganisms (GCM) 10K type strain sequencing project: providing services to taxonomists for standard genome sequencing and annotation.</title>
        <authorList>
            <consortium name="The Broad Institute Genomics Platform"/>
            <consortium name="The Broad Institute Genome Sequencing Center for Infectious Disease"/>
            <person name="Wu L."/>
            <person name="Ma J."/>
        </authorList>
    </citation>
    <scope>NUCLEOTIDE SEQUENCE [LARGE SCALE GENOMIC DNA]</scope>
    <source>
        <strain evidence="6">JCM 16014</strain>
    </source>
</reference>
<name>A0ABP5F2G1_9ACTN</name>
<evidence type="ECO:0000256" key="3">
    <source>
        <dbReference type="SAM" id="MobiDB-lite"/>
    </source>
</evidence>
<keyword evidence="4" id="KW-0472">Membrane</keyword>
<dbReference type="Gene3D" id="2.40.50.100">
    <property type="match status" value="1"/>
</dbReference>
<gene>
    <name evidence="5" type="ORF">GCM10009839_02910</name>
</gene>
<evidence type="ECO:0000256" key="4">
    <source>
        <dbReference type="SAM" id="Phobius"/>
    </source>
</evidence>
<feature type="transmembrane region" description="Helical" evidence="4">
    <location>
        <begin position="36"/>
        <end position="54"/>
    </location>
</feature>
<comment type="subcellular location">
    <subcellularLocation>
        <location evidence="1">Cell envelope</location>
    </subcellularLocation>
</comment>
<dbReference type="PANTHER" id="PTHR32347">
    <property type="entry name" value="EFFLUX SYSTEM COMPONENT YKNX-RELATED"/>
    <property type="match status" value="1"/>
</dbReference>
<accession>A0ABP5F2G1</accession>
<feature type="region of interest" description="Disordered" evidence="3">
    <location>
        <begin position="195"/>
        <end position="224"/>
    </location>
</feature>
<keyword evidence="4" id="KW-0812">Transmembrane</keyword>
<feature type="compositionally biased region" description="Low complexity" evidence="3">
    <location>
        <begin position="198"/>
        <end position="224"/>
    </location>
</feature>
<evidence type="ECO:0000256" key="1">
    <source>
        <dbReference type="ARBA" id="ARBA00004196"/>
    </source>
</evidence>
<evidence type="ECO:0000313" key="5">
    <source>
        <dbReference type="EMBL" id="GAA2012038.1"/>
    </source>
</evidence>
<organism evidence="5 6">
    <name type="scientific">Catenulispora yoronensis</name>
    <dbReference type="NCBI Taxonomy" id="450799"/>
    <lineage>
        <taxon>Bacteria</taxon>
        <taxon>Bacillati</taxon>
        <taxon>Actinomycetota</taxon>
        <taxon>Actinomycetes</taxon>
        <taxon>Catenulisporales</taxon>
        <taxon>Catenulisporaceae</taxon>
        <taxon>Catenulispora</taxon>
    </lineage>
</organism>
<dbReference type="PANTHER" id="PTHR32347:SF23">
    <property type="entry name" value="BLL5650 PROTEIN"/>
    <property type="match status" value="1"/>
</dbReference>
<evidence type="ECO:0000313" key="6">
    <source>
        <dbReference type="Proteomes" id="UP001500751"/>
    </source>
</evidence>
<dbReference type="Proteomes" id="UP001500751">
    <property type="component" value="Unassembled WGS sequence"/>
</dbReference>
<proteinExistence type="predicted"/>
<protein>
    <submittedName>
        <fullName evidence="5">Uncharacterized protein</fullName>
    </submittedName>
</protein>
<comment type="caution">
    <text evidence="5">The sequence shown here is derived from an EMBL/GenBank/DDBJ whole genome shotgun (WGS) entry which is preliminary data.</text>
</comment>
<dbReference type="RefSeq" id="WP_344663607.1">
    <property type="nucleotide sequence ID" value="NZ_BAAAQN010000001.1"/>
</dbReference>
<keyword evidence="6" id="KW-1185">Reference proteome</keyword>
<sequence>MAKRARTRGMNAALDSGEAGVGEMKPAHAPMRPRQLAVASVVALTGSGLGLATYHRVAAKTPTFSGQATPAHTFYLNFPTAGTVQTLTVKPGQTVHAGQVLATMDGGVAAANLAAAQAAVDADTATVAADESPQAGAAQAAQDKLSVTQAGAATDSAKNALLLTQNNDQHTIAAQTVVVTGAQNAYNADSSDYAQQCASSTGKSPTTAATPTATPTPAPSTSSTTQLQFCQNLKSKVGHDATDLSMAQAELARLQSTAKLDEAQALDDVTQRQAVLTAAQQKVTAATAPLTAATIAADKARLTDAQAQVATYQQAVRNATLIAPADGVVAAVAGAVGDLAGPEGVHTYGGPAAQAGTQADQQPGFQLFVPNSGGTGGSGPASVYQPLLTLYAGPMTVVAQIPEQNMAAVHAGARTRLDVTATGTAAVGTVGEVTLDPARVPGTTTYYDVRIAVDSPPPELLAGMTVEVSLF</sequence>
<dbReference type="EMBL" id="BAAAQN010000001">
    <property type="protein sequence ID" value="GAA2012038.1"/>
    <property type="molecule type" value="Genomic_DNA"/>
</dbReference>
<dbReference type="Gene3D" id="2.40.30.170">
    <property type="match status" value="1"/>
</dbReference>
<keyword evidence="2" id="KW-0175">Coiled coil</keyword>
<evidence type="ECO:0000256" key="2">
    <source>
        <dbReference type="ARBA" id="ARBA00023054"/>
    </source>
</evidence>